<keyword evidence="3" id="KW-0804">Transcription</keyword>
<feature type="domain" description="SIS" evidence="5">
    <location>
        <begin position="132"/>
        <end position="264"/>
    </location>
</feature>
<dbReference type="PROSITE" id="PS51071">
    <property type="entry name" value="HTH_RPIR"/>
    <property type="match status" value="1"/>
</dbReference>
<proteinExistence type="predicted"/>
<dbReference type="SUPFAM" id="SSF46689">
    <property type="entry name" value="Homeodomain-like"/>
    <property type="match status" value="1"/>
</dbReference>
<dbReference type="EMBL" id="JAOWKZ010000005">
    <property type="protein sequence ID" value="MCV2874315.1"/>
    <property type="molecule type" value="Genomic_DNA"/>
</dbReference>
<gene>
    <name evidence="6" type="ORF">OEZ71_18620</name>
</gene>
<reference evidence="6 7" key="1">
    <citation type="submission" date="2022-10" db="EMBL/GenBank/DDBJ databases">
        <title>Defluviimonas sp. nov., isolated from ocean surface sediments.</title>
        <authorList>
            <person name="He W."/>
            <person name="Wang L."/>
            <person name="Zhang D.-F."/>
        </authorList>
    </citation>
    <scope>NUCLEOTIDE SEQUENCE [LARGE SCALE GENOMIC DNA]</scope>
    <source>
        <strain evidence="6 7">WL0050</strain>
    </source>
</reference>
<evidence type="ECO:0000313" key="6">
    <source>
        <dbReference type="EMBL" id="MCV2874315.1"/>
    </source>
</evidence>
<dbReference type="Proteomes" id="UP001652564">
    <property type="component" value="Unassembled WGS sequence"/>
</dbReference>
<dbReference type="SUPFAM" id="SSF53697">
    <property type="entry name" value="SIS domain"/>
    <property type="match status" value="1"/>
</dbReference>
<dbReference type="Pfam" id="PF01380">
    <property type="entry name" value="SIS"/>
    <property type="match status" value="1"/>
</dbReference>
<dbReference type="InterPro" id="IPR000281">
    <property type="entry name" value="HTH_RpiR"/>
</dbReference>
<dbReference type="InterPro" id="IPR035472">
    <property type="entry name" value="RpiR-like_SIS"/>
</dbReference>
<dbReference type="Gene3D" id="1.10.10.10">
    <property type="entry name" value="Winged helix-like DNA-binding domain superfamily/Winged helix DNA-binding domain"/>
    <property type="match status" value="1"/>
</dbReference>
<dbReference type="RefSeq" id="WP_263741593.1">
    <property type="nucleotide sequence ID" value="NZ_JAOWKZ010000005.1"/>
</dbReference>
<dbReference type="InterPro" id="IPR001347">
    <property type="entry name" value="SIS_dom"/>
</dbReference>
<keyword evidence="1" id="KW-0805">Transcription regulation</keyword>
<dbReference type="InterPro" id="IPR047640">
    <property type="entry name" value="RpiR-like"/>
</dbReference>
<dbReference type="PANTHER" id="PTHR30514:SF18">
    <property type="entry name" value="RPIR-FAMILY TRANSCRIPTIONAL REGULATOR"/>
    <property type="match status" value="1"/>
</dbReference>
<dbReference type="PANTHER" id="PTHR30514">
    <property type="entry name" value="GLUCOKINASE"/>
    <property type="match status" value="1"/>
</dbReference>
<dbReference type="Pfam" id="PF01418">
    <property type="entry name" value="HTH_6"/>
    <property type="match status" value="1"/>
</dbReference>
<keyword evidence="7" id="KW-1185">Reference proteome</keyword>
<organism evidence="6 7">
    <name type="scientific">Albidovulum litorale</name>
    <dbReference type="NCBI Taxonomy" id="2984134"/>
    <lineage>
        <taxon>Bacteria</taxon>
        <taxon>Pseudomonadati</taxon>
        <taxon>Pseudomonadota</taxon>
        <taxon>Alphaproteobacteria</taxon>
        <taxon>Rhodobacterales</taxon>
        <taxon>Paracoccaceae</taxon>
        <taxon>Albidovulum</taxon>
    </lineage>
</organism>
<evidence type="ECO:0000256" key="2">
    <source>
        <dbReference type="ARBA" id="ARBA00023125"/>
    </source>
</evidence>
<dbReference type="InterPro" id="IPR036388">
    <property type="entry name" value="WH-like_DNA-bd_sf"/>
</dbReference>
<evidence type="ECO:0000313" key="7">
    <source>
        <dbReference type="Proteomes" id="UP001652564"/>
    </source>
</evidence>
<evidence type="ECO:0000256" key="1">
    <source>
        <dbReference type="ARBA" id="ARBA00023015"/>
    </source>
</evidence>
<comment type="caution">
    <text evidence="6">The sequence shown here is derived from an EMBL/GenBank/DDBJ whole genome shotgun (WGS) entry which is preliminary data.</text>
</comment>
<dbReference type="InterPro" id="IPR009057">
    <property type="entry name" value="Homeodomain-like_sf"/>
</dbReference>
<feature type="domain" description="HTH rpiR-type" evidence="4">
    <location>
        <begin position="7"/>
        <end position="83"/>
    </location>
</feature>
<evidence type="ECO:0000256" key="3">
    <source>
        <dbReference type="ARBA" id="ARBA00023163"/>
    </source>
</evidence>
<dbReference type="PROSITE" id="PS51464">
    <property type="entry name" value="SIS"/>
    <property type="match status" value="1"/>
</dbReference>
<evidence type="ECO:0000259" key="4">
    <source>
        <dbReference type="PROSITE" id="PS51071"/>
    </source>
</evidence>
<evidence type="ECO:0000259" key="5">
    <source>
        <dbReference type="PROSITE" id="PS51464"/>
    </source>
</evidence>
<keyword evidence="2" id="KW-0238">DNA-binding</keyword>
<accession>A0ABT2ZTM5</accession>
<dbReference type="Gene3D" id="3.40.50.10490">
    <property type="entry name" value="Glucose-6-phosphate isomerase like protein, domain 1"/>
    <property type="match status" value="1"/>
</dbReference>
<protein>
    <submittedName>
        <fullName evidence="6">MurR/RpiR family transcriptional regulator</fullName>
    </submittedName>
</protein>
<name>A0ABT2ZTM5_9RHOB</name>
<dbReference type="CDD" id="cd05013">
    <property type="entry name" value="SIS_RpiR"/>
    <property type="match status" value="1"/>
</dbReference>
<dbReference type="InterPro" id="IPR046348">
    <property type="entry name" value="SIS_dom_sf"/>
</dbReference>
<sequence length="295" mass="32597">MDPTLRTRTISRLKEIAPTLSPRLKTVAKYILDNPAEFGLDSIRETARKSGVSTFTLVRMAHQMGFAGYDDMREPFRHALVSSTEDVDGREWVDELRDSGPAGVAHATATLNSLAVVQRSLQRQSTEKLERVADLMLQARTVYVTAMRASYGLAFHFHYIARMALKSIQLAPSHVGSAIDELSDAGPGDVVLAVTFTPYSRETIEAAMFAKSRGATVVFVTDSEVVAPHFKPDISLLVSTNSTHHFACNSGAMAVLEILLAMIFQGGDQTTETRIRKYEDLRVAHNAYWVAQKKH</sequence>